<evidence type="ECO:0000313" key="2">
    <source>
        <dbReference type="EMBL" id="CAB9526027.1"/>
    </source>
</evidence>
<accession>A0A9N8EQA7</accession>
<dbReference type="EMBL" id="CAICTM010001764">
    <property type="protein sequence ID" value="CAB9526027.1"/>
    <property type="molecule type" value="Genomic_DNA"/>
</dbReference>
<proteinExistence type="predicted"/>
<organism evidence="2 3">
    <name type="scientific">Seminavis robusta</name>
    <dbReference type="NCBI Taxonomy" id="568900"/>
    <lineage>
        <taxon>Eukaryota</taxon>
        <taxon>Sar</taxon>
        <taxon>Stramenopiles</taxon>
        <taxon>Ochrophyta</taxon>
        <taxon>Bacillariophyta</taxon>
        <taxon>Bacillariophyceae</taxon>
        <taxon>Bacillariophycidae</taxon>
        <taxon>Naviculales</taxon>
        <taxon>Naviculaceae</taxon>
        <taxon>Seminavis</taxon>
    </lineage>
</organism>
<protein>
    <submittedName>
        <fullName evidence="2">Uncharacterized protein</fullName>
    </submittedName>
</protein>
<reference evidence="2" key="1">
    <citation type="submission" date="2020-06" db="EMBL/GenBank/DDBJ databases">
        <authorList>
            <consortium name="Plant Systems Biology data submission"/>
        </authorList>
    </citation>
    <scope>NUCLEOTIDE SEQUENCE</scope>
    <source>
        <strain evidence="2">D6</strain>
    </source>
</reference>
<feature type="region of interest" description="Disordered" evidence="1">
    <location>
        <begin position="242"/>
        <end position="400"/>
    </location>
</feature>
<name>A0A9N8EQA7_9STRA</name>
<comment type="caution">
    <text evidence="2">The sequence shown here is derived from an EMBL/GenBank/DDBJ whole genome shotgun (WGS) entry which is preliminary data.</text>
</comment>
<evidence type="ECO:0000313" key="3">
    <source>
        <dbReference type="Proteomes" id="UP001153069"/>
    </source>
</evidence>
<sequence>MQVRGQTQRKMPQRSRSFHMKEFFNQSFPFRYSKLGNHARDEQNIFCADILSTDFIIDKLMEVRNNTEVVKLEVEDLLTSSHHALLPLIKALVVSGKRDWQSIKFVDAVESDLFALWQQQKQAIMQDYEESIDDNSKFNEVVSFDATITIAQGTPSYVLRDILQSLRQGKDKTISNVSFDGSFVGVDKAVVPTLLKKNIDPVSGETTEEVTISVLSGWSKSSALDWKILLNACVGQLQQPTDAAATANPGPPLRRAESAQGPIVRPQSQAPKASNAKAPLRRSRTLEGRPRLPRRMNSNRSLRRTKSANESTSPPTGSQRSASMPLHKRKTRRGGANSEEGRSSQERRSRRQRLSEHRTARQPSNHRRPRRKSNDALSQSGHIVRPRSLPPQSSHSFPSPMFAESPDYDWTIGVYLNTRAPNAA</sequence>
<evidence type="ECO:0000256" key="1">
    <source>
        <dbReference type="SAM" id="MobiDB-lite"/>
    </source>
</evidence>
<feature type="compositionally biased region" description="Polar residues" evidence="1">
    <location>
        <begin position="308"/>
        <end position="322"/>
    </location>
</feature>
<dbReference type="Proteomes" id="UP001153069">
    <property type="component" value="Unassembled WGS sequence"/>
</dbReference>
<keyword evidence="3" id="KW-1185">Reference proteome</keyword>
<gene>
    <name evidence="2" type="ORF">SEMRO_1766_G296220.1</name>
</gene>
<feature type="compositionally biased region" description="Basic and acidic residues" evidence="1">
    <location>
        <begin position="339"/>
        <end position="359"/>
    </location>
</feature>
<dbReference type="AlphaFoldDB" id="A0A9N8EQA7"/>